<dbReference type="EMBL" id="CP042909">
    <property type="protein sequence ID" value="QJA06278.1"/>
    <property type="molecule type" value="Genomic_DNA"/>
</dbReference>
<dbReference type="PANTHER" id="PTHR37422:SF17">
    <property type="entry name" value="O-ANTIGEN LIGASE"/>
    <property type="match status" value="1"/>
</dbReference>
<feature type="transmembrane region" description="Helical" evidence="5">
    <location>
        <begin position="124"/>
        <end position="144"/>
    </location>
</feature>
<dbReference type="AlphaFoldDB" id="A0A6H1WSX2"/>
<reference evidence="7 8" key="1">
    <citation type="submission" date="2019-08" db="EMBL/GenBank/DDBJ databases">
        <title>Complete genome sequence of Thermosulfurimonas marina SU872T, an anaerobic thermophilic chemolithoautotrophic bacterium isolated from a shallow marine hydrothermal vent.</title>
        <authorList>
            <person name="Allioux M."/>
            <person name="Jebbar M."/>
            <person name="Slobodkina G."/>
            <person name="Slobodkin A."/>
            <person name="Moalic Y."/>
            <person name="Frolova A."/>
            <person name="Shao Z."/>
            <person name="Alain K."/>
        </authorList>
    </citation>
    <scope>NUCLEOTIDE SEQUENCE [LARGE SCALE GENOMIC DNA]</scope>
    <source>
        <strain evidence="7 8">SU872</strain>
    </source>
</reference>
<evidence type="ECO:0000256" key="5">
    <source>
        <dbReference type="SAM" id="Phobius"/>
    </source>
</evidence>
<evidence type="ECO:0000313" key="8">
    <source>
        <dbReference type="Proteomes" id="UP000501253"/>
    </source>
</evidence>
<dbReference type="PANTHER" id="PTHR37422">
    <property type="entry name" value="TEICHURONIC ACID BIOSYNTHESIS PROTEIN TUAE"/>
    <property type="match status" value="1"/>
</dbReference>
<dbReference type="InterPro" id="IPR051533">
    <property type="entry name" value="WaaL-like"/>
</dbReference>
<feature type="transmembrane region" description="Helical" evidence="5">
    <location>
        <begin position="218"/>
        <end position="234"/>
    </location>
</feature>
<feature type="transmembrane region" description="Helical" evidence="5">
    <location>
        <begin position="100"/>
        <end position="117"/>
    </location>
</feature>
<keyword evidence="8" id="KW-1185">Reference proteome</keyword>
<dbReference type="GO" id="GO:0016020">
    <property type="term" value="C:membrane"/>
    <property type="evidence" value="ECO:0007669"/>
    <property type="project" value="UniProtKB-SubCell"/>
</dbReference>
<evidence type="ECO:0000259" key="6">
    <source>
        <dbReference type="Pfam" id="PF04932"/>
    </source>
</evidence>
<dbReference type="GO" id="GO:0016874">
    <property type="term" value="F:ligase activity"/>
    <property type="evidence" value="ECO:0007669"/>
    <property type="project" value="UniProtKB-KW"/>
</dbReference>
<feature type="transmembrane region" description="Helical" evidence="5">
    <location>
        <begin position="342"/>
        <end position="362"/>
    </location>
</feature>
<evidence type="ECO:0000256" key="4">
    <source>
        <dbReference type="ARBA" id="ARBA00023136"/>
    </source>
</evidence>
<comment type="subcellular location">
    <subcellularLocation>
        <location evidence="1">Membrane</location>
        <topology evidence="1">Multi-pass membrane protein</topology>
    </subcellularLocation>
</comment>
<feature type="transmembrane region" description="Helical" evidence="5">
    <location>
        <begin position="241"/>
        <end position="261"/>
    </location>
</feature>
<gene>
    <name evidence="7" type="ORF">FVE67_05425</name>
</gene>
<dbReference type="Pfam" id="PF04932">
    <property type="entry name" value="Wzy_C"/>
    <property type="match status" value="1"/>
</dbReference>
<evidence type="ECO:0000256" key="2">
    <source>
        <dbReference type="ARBA" id="ARBA00022692"/>
    </source>
</evidence>
<dbReference type="KEGG" id="tmai:FVE67_05425"/>
<feature type="transmembrane region" description="Helical" evidence="5">
    <location>
        <begin position="15"/>
        <end position="33"/>
    </location>
</feature>
<keyword evidence="7" id="KW-0436">Ligase</keyword>
<feature type="transmembrane region" description="Helical" evidence="5">
    <location>
        <begin position="164"/>
        <end position="184"/>
    </location>
</feature>
<dbReference type="InterPro" id="IPR007016">
    <property type="entry name" value="O-antigen_ligase-rel_domated"/>
</dbReference>
<feature type="transmembrane region" description="Helical" evidence="5">
    <location>
        <begin position="39"/>
        <end position="54"/>
    </location>
</feature>
<keyword evidence="3 5" id="KW-1133">Transmembrane helix</keyword>
<organism evidence="7 8">
    <name type="scientific">Thermosulfurimonas marina</name>
    <dbReference type="NCBI Taxonomy" id="2047767"/>
    <lineage>
        <taxon>Bacteria</taxon>
        <taxon>Pseudomonadati</taxon>
        <taxon>Thermodesulfobacteriota</taxon>
        <taxon>Thermodesulfobacteria</taxon>
        <taxon>Thermodesulfobacteriales</taxon>
        <taxon>Thermodesulfobacteriaceae</taxon>
        <taxon>Thermosulfurimonas</taxon>
    </lineage>
</organism>
<sequence>MTPSNRAFIKENHKFLELLWIIVYAGFWISVFFKHMRGLLYVAGFLGIFLLFFYRKSIFIWSKSFINVAIILLLFLASLLPGIFLSPFPWASVDAYCLNYFFHVVLFFLLIARFSLVSSSGFSLWPIPFMLLLVAFFHYVLMAYEGCFYNFVCWLQAGMSLMEASWLKGLVSTSSAFTFTFFLFGGLSLKLCRHRKILMIGSFLSLFFLFWFARRAAILGLFVGLVMAGLLCPSRKIFRTTLIMTCLLGMVLAGLLAYPLARKTLLLRGDKIDLILSGSREDLARSGSLGMRLYIWPLYLKEASKRIFKGTGLGRRVQKRVLSDLNRRALNLEHAHNLFLNMWLQAGLFPVFLFVIFYGLTLKRALWWLKNSGDPLAVGMLAFLLAFLLMSFFEGMEEMTRFTPFWMASGIVWGYAAPESSLLSR</sequence>
<evidence type="ECO:0000256" key="3">
    <source>
        <dbReference type="ARBA" id="ARBA00022989"/>
    </source>
</evidence>
<proteinExistence type="predicted"/>
<feature type="transmembrane region" description="Helical" evidence="5">
    <location>
        <begin position="66"/>
        <end position="88"/>
    </location>
</feature>
<feature type="transmembrane region" description="Helical" evidence="5">
    <location>
        <begin position="196"/>
        <end position="212"/>
    </location>
</feature>
<name>A0A6H1WSX2_9BACT</name>
<evidence type="ECO:0000313" key="7">
    <source>
        <dbReference type="EMBL" id="QJA06278.1"/>
    </source>
</evidence>
<feature type="domain" description="O-antigen ligase-related" evidence="6">
    <location>
        <begin position="201"/>
        <end position="355"/>
    </location>
</feature>
<evidence type="ECO:0000256" key="1">
    <source>
        <dbReference type="ARBA" id="ARBA00004141"/>
    </source>
</evidence>
<protein>
    <submittedName>
        <fullName evidence="7">O-antigen ligase family protein</fullName>
    </submittedName>
</protein>
<keyword evidence="2 5" id="KW-0812">Transmembrane</keyword>
<accession>A0A6H1WSX2</accession>
<keyword evidence="4 5" id="KW-0472">Membrane</keyword>
<feature type="transmembrane region" description="Helical" evidence="5">
    <location>
        <begin position="374"/>
        <end position="393"/>
    </location>
</feature>
<dbReference type="Proteomes" id="UP000501253">
    <property type="component" value="Chromosome"/>
</dbReference>